<protein>
    <submittedName>
        <fullName evidence="1">Uncharacterized protein</fullName>
    </submittedName>
</protein>
<accession>A0AAV7WLK1</accession>
<evidence type="ECO:0000313" key="1">
    <source>
        <dbReference type="EMBL" id="KAJ1214953.1"/>
    </source>
</evidence>
<comment type="caution">
    <text evidence="1">The sequence shown here is derived from an EMBL/GenBank/DDBJ whole genome shotgun (WGS) entry which is preliminary data.</text>
</comment>
<reference evidence="1" key="1">
    <citation type="journal article" date="2022" name="bioRxiv">
        <title>Sequencing and chromosome-scale assembly of the giantPleurodeles waltlgenome.</title>
        <authorList>
            <person name="Brown T."/>
            <person name="Elewa A."/>
            <person name="Iarovenko S."/>
            <person name="Subramanian E."/>
            <person name="Araus A.J."/>
            <person name="Petzold A."/>
            <person name="Susuki M."/>
            <person name="Suzuki K.-i.T."/>
            <person name="Hayashi T."/>
            <person name="Toyoda A."/>
            <person name="Oliveira C."/>
            <person name="Osipova E."/>
            <person name="Leigh N.D."/>
            <person name="Simon A."/>
            <person name="Yun M.H."/>
        </authorList>
    </citation>
    <scope>NUCLEOTIDE SEQUENCE</scope>
    <source>
        <strain evidence="1">20211129_DDA</strain>
        <tissue evidence="1">Liver</tissue>
    </source>
</reference>
<keyword evidence="2" id="KW-1185">Reference proteome</keyword>
<dbReference type="AlphaFoldDB" id="A0AAV7WLK1"/>
<sequence length="175" mass="18837">MHRFHSRVRPSVVSPLVRSASIDPSLRRRVMCASGQHSQVQVGPAVFASEIQSHDDPKTTQCGLRSHQPPSVMLCIVSPVAGTDLPVVLQASVDFQARSWRLVNFSPADRRCVNLFPPLQLVRGFLTLVLPASPFRAPGTGWAPLGRVGFSAGAPGAGREKSLLSLRLQITGGKL</sequence>
<organism evidence="1 2">
    <name type="scientific">Pleurodeles waltl</name>
    <name type="common">Iberian ribbed newt</name>
    <dbReference type="NCBI Taxonomy" id="8319"/>
    <lineage>
        <taxon>Eukaryota</taxon>
        <taxon>Metazoa</taxon>
        <taxon>Chordata</taxon>
        <taxon>Craniata</taxon>
        <taxon>Vertebrata</taxon>
        <taxon>Euteleostomi</taxon>
        <taxon>Amphibia</taxon>
        <taxon>Batrachia</taxon>
        <taxon>Caudata</taxon>
        <taxon>Salamandroidea</taxon>
        <taxon>Salamandridae</taxon>
        <taxon>Pleurodelinae</taxon>
        <taxon>Pleurodeles</taxon>
    </lineage>
</organism>
<gene>
    <name evidence="1" type="ORF">NDU88_002563</name>
</gene>
<evidence type="ECO:0000313" key="2">
    <source>
        <dbReference type="Proteomes" id="UP001066276"/>
    </source>
</evidence>
<name>A0AAV7WLK1_PLEWA</name>
<dbReference type="EMBL" id="JANPWB010000001">
    <property type="protein sequence ID" value="KAJ1214953.1"/>
    <property type="molecule type" value="Genomic_DNA"/>
</dbReference>
<proteinExistence type="predicted"/>
<dbReference type="Proteomes" id="UP001066276">
    <property type="component" value="Chromosome 1_1"/>
</dbReference>